<accession>A0A6A4SUE8</accession>
<evidence type="ECO:0000313" key="2">
    <source>
        <dbReference type="EMBL" id="KAF0035510.1"/>
    </source>
</evidence>
<feature type="region of interest" description="Disordered" evidence="1">
    <location>
        <begin position="37"/>
        <end position="61"/>
    </location>
</feature>
<comment type="caution">
    <text evidence="2">The sequence shown here is derived from an EMBL/GenBank/DDBJ whole genome shotgun (WGS) entry which is preliminary data.</text>
</comment>
<dbReference type="EMBL" id="VEVO01000011">
    <property type="protein sequence ID" value="KAF0035510.1"/>
    <property type="molecule type" value="Genomic_DNA"/>
</dbReference>
<dbReference type="Proteomes" id="UP000438429">
    <property type="component" value="Unassembled WGS sequence"/>
</dbReference>
<evidence type="ECO:0000313" key="3">
    <source>
        <dbReference type="Proteomes" id="UP000438429"/>
    </source>
</evidence>
<sequence>MGGVEASESEGEPALAAAKPSRVQRFVQVCSIDGVGSNHTQLQEQEKGVEENGGSPLPIESRPRASYHKLLKGVMVRAALWHSCLADVPVPVPVPGKRVNPNGTNIPGQ</sequence>
<proteinExistence type="predicted"/>
<gene>
    <name evidence="2" type="ORF">F2P81_013268</name>
</gene>
<organism evidence="2 3">
    <name type="scientific">Scophthalmus maximus</name>
    <name type="common">Turbot</name>
    <name type="synonym">Psetta maxima</name>
    <dbReference type="NCBI Taxonomy" id="52904"/>
    <lineage>
        <taxon>Eukaryota</taxon>
        <taxon>Metazoa</taxon>
        <taxon>Chordata</taxon>
        <taxon>Craniata</taxon>
        <taxon>Vertebrata</taxon>
        <taxon>Euteleostomi</taxon>
        <taxon>Actinopterygii</taxon>
        <taxon>Neopterygii</taxon>
        <taxon>Teleostei</taxon>
        <taxon>Neoteleostei</taxon>
        <taxon>Acanthomorphata</taxon>
        <taxon>Carangaria</taxon>
        <taxon>Pleuronectiformes</taxon>
        <taxon>Pleuronectoidei</taxon>
        <taxon>Scophthalmidae</taxon>
        <taxon>Scophthalmus</taxon>
    </lineage>
</organism>
<dbReference type="AlphaFoldDB" id="A0A6A4SUE8"/>
<evidence type="ECO:0000256" key="1">
    <source>
        <dbReference type="SAM" id="MobiDB-lite"/>
    </source>
</evidence>
<reference evidence="2 3" key="1">
    <citation type="submission" date="2019-06" db="EMBL/GenBank/DDBJ databases">
        <title>Draft genomes of female and male turbot (Scophthalmus maximus).</title>
        <authorList>
            <person name="Xu H."/>
            <person name="Xu X.-W."/>
            <person name="Shao C."/>
            <person name="Chen S."/>
        </authorList>
    </citation>
    <scope>NUCLEOTIDE SEQUENCE [LARGE SCALE GENOMIC DNA]</scope>
    <source>
        <strain evidence="2">Ysfricsl-2016a</strain>
        <tissue evidence="2">Blood</tissue>
    </source>
</reference>
<protein>
    <submittedName>
        <fullName evidence="2">Uncharacterized protein</fullName>
    </submittedName>
</protein>
<name>A0A6A4SUE8_SCOMX</name>